<sequence>MIPMYTTIGEHCVELVCRSERLLAGLKKSFRFSFSSSRKPDLFVQVNEGYGVPFVDDHVEITKQGGVISYARADYLLETESDYVHSEISAYNELALKHALMNLYSAYLIHHEWGLLLHSSCVVDRGRAVVFAGPSGAGKSTAARLSQPRELLSDEATLVRITPRKITVYDSPFRSELHGAPDQPVCPLSSIQLLKQSPINLRNPISKPSALLQLTDKVFYWAHDAEETRKAFSLLVTLTEAVPVYELFFQKNDTFWELIS</sequence>
<evidence type="ECO:0000313" key="1">
    <source>
        <dbReference type="EMBL" id="WNQ12673.1"/>
    </source>
</evidence>
<dbReference type="AlphaFoldDB" id="A0AA96RGT9"/>
<dbReference type="Gene3D" id="3.40.50.300">
    <property type="entry name" value="P-loop containing nucleotide triphosphate hydrolases"/>
    <property type="match status" value="1"/>
</dbReference>
<reference evidence="1 2" key="1">
    <citation type="submission" date="2022-02" db="EMBL/GenBank/DDBJ databases">
        <title>Paenibacillus sp. MBLB1776 Whole Genome Shotgun Sequencing.</title>
        <authorList>
            <person name="Hwang C.Y."/>
            <person name="Cho E.-S."/>
            <person name="Seo M.-J."/>
        </authorList>
    </citation>
    <scope>NUCLEOTIDE SEQUENCE [LARGE SCALE GENOMIC DNA]</scope>
    <source>
        <strain evidence="1 2">MBLB1776</strain>
    </source>
</reference>
<dbReference type="InterPro" id="IPR027417">
    <property type="entry name" value="P-loop_NTPase"/>
</dbReference>
<dbReference type="Proteomes" id="UP001305702">
    <property type="component" value="Chromosome"/>
</dbReference>
<accession>A0AA96RGT9</accession>
<proteinExistence type="predicted"/>
<gene>
    <name evidence="1" type="ORF">MJA45_06480</name>
</gene>
<organism evidence="1 2">
    <name type="scientific">Paenibacillus aurantius</name>
    <dbReference type="NCBI Taxonomy" id="2918900"/>
    <lineage>
        <taxon>Bacteria</taxon>
        <taxon>Bacillati</taxon>
        <taxon>Bacillota</taxon>
        <taxon>Bacilli</taxon>
        <taxon>Bacillales</taxon>
        <taxon>Paenibacillaceae</taxon>
        <taxon>Paenibacillus</taxon>
    </lineage>
</organism>
<dbReference type="EMBL" id="CP130318">
    <property type="protein sequence ID" value="WNQ12673.1"/>
    <property type="molecule type" value="Genomic_DNA"/>
</dbReference>
<keyword evidence="2" id="KW-1185">Reference proteome</keyword>
<protein>
    <recommendedName>
        <fullName evidence="3">Aldolase</fullName>
    </recommendedName>
</protein>
<evidence type="ECO:0000313" key="2">
    <source>
        <dbReference type="Proteomes" id="UP001305702"/>
    </source>
</evidence>
<name>A0AA96RGT9_9BACL</name>
<dbReference type="SUPFAM" id="SSF53795">
    <property type="entry name" value="PEP carboxykinase-like"/>
    <property type="match status" value="1"/>
</dbReference>
<dbReference type="KEGG" id="paun:MJA45_06480"/>
<evidence type="ECO:0008006" key="3">
    <source>
        <dbReference type="Google" id="ProtNLM"/>
    </source>
</evidence>
<dbReference type="RefSeq" id="WP_315606451.1">
    <property type="nucleotide sequence ID" value="NZ_CP130318.1"/>
</dbReference>